<comment type="caution">
    <text evidence="4">The sequence shown here is derived from an EMBL/GenBank/DDBJ whole genome shotgun (WGS) entry which is preliminary data.</text>
</comment>
<keyword evidence="1" id="KW-0472">Membrane</keyword>
<dbReference type="Gene3D" id="2.60.40.3930">
    <property type="match status" value="1"/>
</dbReference>
<dbReference type="EMBL" id="JAGDYL010000007">
    <property type="protein sequence ID" value="MBO1804854.1"/>
    <property type="molecule type" value="Genomic_DNA"/>
</dbReference>
<dbReference type="RefSeq" id="WP_208045343.1">
    <property type="nucleotide sequence ID" value="NZ_JAGDYL010000007.1"/>
</dbReference>
<evidence type="ECO:0000313" key="4">
    <source>
        <dbReference type="EMBL" id="MBO1804854.1"/>
    </source>
</evidence>
<dbReference type="InterPro" id="IPR041100">
    <property type="entry name" value="TQ"/>
</dbReference>
<evidence type="ECO:0000259" key="2">
    <source>
        <dbReference type="Pfam" id="PF08341"/>
    </source>
</evidence>
<sequence length="471" mass="47712">MAAVADGTVWVGPREGHGGNGIFGIHETVPADPNNPGTPDYWAYCIEHNVSAKTRLEGRVGDASSYLGSNLFKSDPAVYGKVLWVLAHSYPALSLSDFADAANVPGISRNDAIEATQYAIWRYTDLGFDADWNWAGTDSVENTKAAYQYLIAGANASSGLTPADFEATVSITAPSGAFEPGDLVGPFTVHTNRPTASVSVDPAITLTNAAGEAIDPNAVTDGQELYLDLRSATESGSATVTAAVTGSSASGSVISVPTSAGGTPTAADHAQSIILIAPDTARTTAQATASWTATPVALPAIGTSLVDAADGDRIVAWDGGTVIDTVAYANLTPGQQYTLTGELMRKSDGSATGITGSTTFTPTSASGTVEVSFTIPRGYAGETLVAFERLYAGSEVGGTPVAAHEDIDDAAQTVVVAQAPATTPAKPAAPTAKPAAELARTGGGPASALAATALLAVLAGSALLVARRRAV</sequence>
<dbReference type="NCBIfam" id="NF033903">
    <property type="entry name" value="VaFE_rpt"/>
    <property type="match status" value="1"/>
</dbReference>
<evidence type="ECO:0000256" key="1">
    <source>
        <dbReference type="SAM" id="Phobius"/>
    </source>
</evidence>
<dbReference type="NCBIfam" id="TIGR03934">
    <property type="entry name" value="TQXA_dom"/>
    <property type="match status" value="1"/>
</dbReference>
<dbReference type="InterPro" id="IPR013552">
    <property type="entry name" value="Thioester_dom"/>
</dbReference>
<proteinExistence type="predicted"/>
<protein>
    <submittedName>
        <fullName evidence="4">VaFE repeat-containing surface-anchored protein</fullName>
    </submittedName>
</protein>
<keyword evidence="5" id="KW-1185">Reference proteome</keyword>
<dbReference type="Pfam" id="PF08341">
    <property type="entry name" value="TED"/>
    <property type="match status" value="1"/>
</dbReference>
<dbReference type="Proteomes" id="UP000664398">
    <property type="component" value="Unassembled WGS sequence"/>
</dbReference>
<reference evidence="4" key="1">
    <citation type="submission" date="2021-03" db="EMBL/GenBank/DDBJ databases">
        <title>Leucobacter chromiisoli sp. nov., isolated from chromium-containing soil of chemical plant.</title>
        <authorList>
            <person name="Xu Z."/>
        </authorList>
    </citation>
    <scope>NUCLEOTIDE SEQUENCE</scope>
    <source>
        <strain evidence="4">A2</strain>
    </source>
</reference>
<feature type="transmembrane region" description="Helical" evidence="1">
    <location>
        <begin position="446"/>
        <end position="466"/>
    </location>
</feature>
<keyword evidence="1" id="KW-1133">Transmembrane helix</keyword>
<keyword evidence="1" id="KW-0812">Transmembrane</keyword>
<gene>
    <name evidence="4" type="ORF">J4H91_05925</name>
</gene>
<evidence type="ECO:0000313" key="5">
    <source>
        <dbReference type="Proteomes" id="UP000664398"/>
    </source>
</evidence>
<dbReference type="InterPro" id="IPR023849">
    <property type="entry name" value="TQXA_dom"/>
</dbReference>
<name>A0A939LU38_9MICO</name>
<organism evidence="4 5">
    <name type="scientific">Leucobacter ruminantium</name>
    <dbReference type="NCBI Taxonomy" id="1289170"/>
    <lineage>
        <taxon>Bacteria</taxon>
        <taxon>Bacillati</taxon>
        <taxon>Actinomycetota</taxon>
        <taxon>Actinomycetes</taxon>
        <taxon>Micrococcales</taxon>
        <taxon>Microbacteriaceae</taxon>
        <taxon>Leucobacter</taxon>
    </lineage>
</organism>
<dbReference type="Gene3D" id="1.10.150.480">
    <property type="match status" value="1"/>
</dbReference>
<evidence type="ECO:0000259" key="3">
    <source>
        <dbReference type="Pfam" id="PF18202"/>
    </source>
</evidence>
<accession>A0A939LU38</accession>
<feature type="domain" description="Thioester" evidence="2">
    <location>
        <begin position="42"/>
        <end position="155"/>
    </location>
</feature>
<feature type="domain" description="T-Q ester bond containing" evidence="3">
    <location>
        <begin position="299"/>
        <end position="416"/>
    </location>
</feature>
<dbReference type="AlphaFoldDB" id="A0A939LU38"/>
<dbReference type="Pfam" id="PF18202">
    <property type="entry name" value="TQ"/>
    <property type="match status" value="1"/>
</dbReference>